<dbReference type="Ensembl" id="ENSMSIT00000042385.1">
    <property type="protein sequence ID" value="ENSMSIP00000033634.1"/>
    <property type="gene ID" value="ENSMSIG00000028115.1"/>
</dbReference>
<accession>A0A8C6IAT7</accession>
<evidence type="ECO:0000313" key="2">
    <source>
        <dbReference type="Proteomes" id="UP000694415"/>
    </source>
</evidence>
<reference evidence="1" key="2">
    <citation type="submission" date="2025-09" db="UniProtKB">
        <authorList>
            <consortium name="Ensembl"/>
        </authorList>
    </citation>
    <scope>IDENTIFICATION</scope>
</reference>
<proteinExistence type="predicted"/>
<evidence type="ECO:0000313" key="1">
    <source>
        <dbReference type="Ensembl" id="ENSMSIP00000033634.1"/>
    </source>
</evidence>
<organism evidence="1 2">
    <name type="scientific">Mus spicilegus</name>
    <name type="common">Mound-building mouse</name>
    <dbReference type="NCBI Taxonomy" id="10103"/>
    <lineage>
        <taxon>Eukaryota</taxon>
        <taxon>Metazoa</taxon>
        <taxon>Chordata</taxon>
        <taxon>Craniata</taxon>
        <taxon>Vertebrata</taxon>
        <taxon>Euteleostomi</taxon>
        <taxon>Mammalia</taxon>
        <taxon>Eutheria</taxon>
        <taxon>Euarchontoglires</taxon>
        <taxon>Glires</taxon>
        <taxon>Rodentia</taxon>
        <taxon>Myomorpha</taxon>
        <taxon>Muroidea</taxon>
        <taxon>Muridae</taxon>
        <taxon>Murinae</taxon>
        <taxon>Mus</taxon>
        <taxon>Mus</taxon>
    </lineage>
</organism>
<keyword evidence="2" id="KW-1185">Reference proteome</keyword>
<reference evidence="1" key="1">
    <citation type="submission" date="2025-08" db="UniProtKB">
        <authorList>
            <consortium name="Ensembl"/>
        </authorList>
    </citation>
    <scope>IDENTIFICATION</scope>
</reference>
<sequence length="52" mass="5727">MEITLKGFNFCMASILSESRYKSDVVAHAFNPSTREAEAGGFLSSRPAWSTK</sequence>
<dbReference type="GeneTree" id="ENSGT00960000189987"/>
<dbReference type="Proteomes" id="UP000694415">
    <property type="component" value="Unplaced"/>
</dbReference>
<protein>
    <submittedName>
        <fullName evidence="1">Uncharacterized protein</fullName>
    </submittedName>
</protein>
<dbReference type="AlphaFoldDB" id="A0A8C6IAT7"/>
<name>A0A8C6IAT7_MUSSI</name>